<gene>
    <name evidence="1" type="ORF">DB313_05685</name>
</gene>
<dbReference type="Pfam" id="PF03196">
    <property type="entry name" value="DUF261"/>
    <property type="match status" value="1"/>
</dbReference>
<dbReference type="Proteomes" id="UP000275571">
    <property type="component" value="Plasmid cp33"/>
</dbReference>
<keyword evidence="2" id="KW-1185">Reference proteome</keyword>
<dbReference type="KEGG" id="btur:DB313_05685"/>
<proteinExistence type="predicted"/>
<protein>
    <recommendedName>
        <fullName evidence="3">DUF261 domain-containing protein</fullName>
    </recommendedName>
</protein>
<evidence type="ECO:0008006" key="3">
    <source>
        <dbReference type="Google" id="ProtNLM"/>
    </source>
</evidence>
<keyword evidence="1" id="KW-0614">Plasmid</keyword>
<dbReference type="AlphaFoldDB" id="A0A386PQZ8"/>
<reference evidence="1 2" key="1">
    <citation type="journal article" date="2018" name="Infect. Genet. Evol.">
        <title>Genome-wide analysis of Borrelia turcica and 'Candidatus Borrelia tachyglossi' shows relapsing fever-like genomes with unique genomic links to Lyme disease Borrelia.</title>
        <authorList>
            <person name="Gofton A.W."/>
            <person name="Margos G."/>
            <person name="Fingerle V."/>
            <person name="Hepner S."/>
            <person name="Loh S.M."/>
            <person name="Ryan U."/>
            <person name="Irwin P."/>
            <person name="Oskam C.L."/>
        </authorList>
    </citation>
    <scope>NUCLEOTIDE SEQUENCE [LARGE SCALE GENOMIC DNA]</scope>
    <source>
        <strain evidence="1 2">IST7</strain>
        <plasmid evidence="1">cp33</plasmid>
    </source>
</reference>
<organism evidence="1 2">
    <name type="scientific">Borrelia turcica IST7</name>
    <dbReference type="NCBI Taxonomy" id="1104446"/>
    <lineage>
        <taxon>Bacteria</taxon>
        <taxon>Pseudomonadati</taxon>
        <taxon>Spirochaetota</taxon>
        <taxon>Spirochaetia</taxon>
        <taxon>Spirochaetales</taxon>
        <taxon>Borreliaceae</taxon>
        <taxon>Borrelia</taxon>
    </lineage>
</organism>
<evidence type="ECO:0000313" key="1">
    <source>
        <dbReference type="EMBL" id="AYE36990.1"/>
    </source>
</evidence>
<sequence length="152" mass="18214">MSMFNQITRITQYNTKLNPNIRRLGGYYLSLLFYVNYFTKTIDFKVKNVNEYYYLFVKKGYLDKSSLPKSPCLILEYFGFIRPHYRYERVLNPVSENEFTIYEVYITSLDTVHHIARKGKLTLYDSRDMASRKIKSRNVSKRVFSYLSINAF</sequence>
<geneLocation type="plasmid" evidence="1 2">
    <name>cp33</name>
</geneLocation>
<accession>A0A386PQZ8</accession>
<dbReference type="EMBL" id="CP028888">
    <property type="protein sequence ID" value="AYE36990.1"/>
    <property type="molecule type" value="Genomic_DNA"/>
</dbReference>
<name>A0A386PQZ8_9SPIR</name>
<evidence type="ECO:0000313" key="2">
    <source>
        <dbReference type="Proteomes" id="UP000275571"/>
    </source>
</evidence>
<dbReference type="InterPro" id="IPR004884">
    <property type="entry name" value="DUF261"/>
</dbReference>